<dbReference type="Gene3D" id="3.40.50.150">
    <property type="entry name" value="Vaccinia Virus protein VP39"/>
    <property type="match status" value="1"/>
</dbReference>
<sequence length="244" mass="26664">MSRNGPARQSGDMSHRRHRDEDHPTTLEEMRNALSAAVWDERYAGSDRVWSGRPNQRLVEQTADLTPGTALDVGCGEGADAIWLAEQGWQVTGVDVSEVALRRTAAHAVERGVDDRVDVGFYDVLGKKGPRPPRGRRGFDLVSAHFMHVPREDFDAVYAKIAAAVAPGGRLLVVAHHPHDVESGARRPHGPGLMFPPEQVVASLGAGGDEGPWEVEVADAPTREQQTEDGPVQVQDTVVRLRRR</sequence>
<comment type="caution">
    <text evidence="6">The sequence shown here is derived from an EMBL/GenBank/DDBJ whole genome shotgun (WGS) entry which is preliminary data.</text>
</comment>
<dbReference type="Proteomes" id="UP001501821">
    <property type="component" value="Unassembled WGS sequence"/>
</dbReference>
<dbReference type="Pfam" id="PF13649">
    <property type="entry name" value="Methyltransf_25"/>
    <property type="match status" value="1"/>
</dbReference>
<keyword evidence="7" id="KW-1185">Reference proteome</keyword>
<keyword evidence="3" id="KW-0949">S-adenosyl-L-methionine</keyword>
<dbReference type="InterPro" id="IPR041698">
    <property type="entry name" value="Methyltransf_25"/>
</dbReference>
<evidence type="ECO:0000256" key="4">
    <source>
        <dbReference type="SAM" id="MobiDB-lite"/>
    </source>
</evidence>
<feature type="compositionally biased region" description="Basic and acidic residues" evidence="4">
    <location>
        <begin position="19"/>
        <end position="29"/>
    </location>
</feature>
<dbReference type="InterPro" id="IPR029063">
    <property type="entry name" value="SAM-dependent_MTases_sf"/>
</dbReference>
<evidence type="ECO:0000256" key="1">
    <source>
        <dbReference type="ARBA" id="ARBA00022603"/>
    </source>
</evidence>
<gene>
    <name evidence="6" type="ORF">GCM10022242_29240</name>
</gene>
<dbReference type="EMBL" id="BAABAH010000011">
    <property type="protein sequence ID" value="GAA3826065.1"/>
    <property type="molecule type" value="Genomic_DNA"/>
</dbReference>
<feature type="region of interest" description="Disordered" evidence="4">
    <location>
        <begin position="1"/>
        <end position="29"/>
    </location>
</feature>
<reference evidence="7" key="1">
    <citation type="journal article" date="2019" name="Int. J. Syst. Evol. Microbiol.">
        <title>The Global Catalogue of Microorganisms (GCM) 10K type strain sequencing project: providing services to taxonomists for standard genome sequencing and annotation.</title>
        <authorList>
            <consortium name="The Broad Institute Genomics Platform"/>
            <consortium name="The Broad Institute Genome Sequencing Center for Infectious Disease"/>
            <person name="Wu L."/>
            <person name="Ma J."/>
        </authorList>
    </citation>
    <scope>NUCLEOTIDE SEQUENCE [LARGE SCALE GENOMIC DNA]</scope>
    <source>
        <strain evidence="7">JCM 16953</strain>
    </source>
</reference>
<name>A0ABP7ITN4_9ACTN</name>
<proteinExistence type="predicted"/>
<organism evidence="6 7">
    <name type="scientific">Nocardioides panacisoli</name>
    <dbReference type="NCBI Taxonomy" id="627624"/>
    <lineage>
        <taxon>Bacteria</taxon>
        <taxon>Bacillati</taxon>
        <taxon>Actinomycetota</taxon>
        <taxon>Actinomycetes</taxon>
        <taxon>Propionibacteriales</taxon>
        <taxon>Nocardioidaceae</taxon>
        <taxon>Nocardioides</taxon>
    </lineage>
</organism>
<dbReference type="CDD" id="cd02440">
    <property type="entry name" value="AdoMet_MTases"/>
    <property type="match status" value="1"/>
</dbReference>
<dbReference type="GO" id="GO:0032259">
    <property type="term" value="P:methylation"/>
    <property type="evidence" value="ECO:0007669"/>
    <property type="project" value="UniProtKB-KW"/>
</dbReference>
<dbReference type="GO" id="GO:0008168">
    <property type="term" value="F:methyltransferase activity"/>
    <property type="evidence" value="ECO:0007669"/>
    <property type="project" value="UniProtKB-KW"/>
</dbReference>
<protein>
    <submittedName>
        <fullName evidence="6">Class I SAM-dependent methyltransferase</fullName>
    </submittedName>
</protein>
<dbReference type="PANTHER" id="PTHR43464">
    <property type="entry name" value="METHYLTRANSFERASE"/>
    <property type="match status" value="1"/>
</dbReference>
<feature type="region of interest" description="Disordered" evidence="4">
    <location>
        <begin position="221"/>
        <end position="244"/>
    </location>
</feature>
<evidence type="ECO:0000259" key="5">
    <source>
        <dbReference type="Pfam" id="PF13649"/>
    </source>
</evidence>
<evidence type="ECO:0000256" key="2">
    <source>
        <dbReference type="ARBA" id="ARBA00022679"/>
    </source>
</evidence>
<keyword evidence="1 6" id="KW-0489">Methyltransferase</keyword>
<evidence type="ECO:0000256" key="3">
    <source>
        <dbReference type="ARBA" id="ARBA00022691"/>
    </source>
</evidence>
<evidence type="ECO:0000313" key="6">
    <source>
        <dbReference type="EMBL" id="GAA3826065.1"/>
    </source>
</evidence>
<evidence type="ECO:0000313" key="7">
    <source>
        <dbReference type="Proteomes" id="UP001501821"/>
    </source>
</evidence>
<feature type="domain" description="Methyltransferase" evidence="5">
    <location>
        <begin position="71"/>
        <end position="169"/>
    </location>
</feature>
<dbReference type="PANTHER" id="PTHR43464:SF19">
    <property type="entry name" value="UBIQUINONE BIOSYNTHESIS O-METHYLTRANSFERASE, MITOCHONDRIAL"/>
    <property type="match status" value="1"/>
</dbReference>
<accession>A0ABP7ITN4</accession>
<keyword evidence="2" id="KW-0808">Transferase</keyword>
<dbReference type="SUPFAM" id="SSF53335">
    <property type="entry name" value="S-adenosyl-L-methionine-dependent methyltransferases"/>
    <property type="match status" value="1"/>
</dbReference>